<keyword evidence="1" id="KW-0418">Kinase</keyword>
<keyword evidence="2" id="KW-1185">Reference proteome</keyword>
<evidence type="ECO:0000313" key="2">
    <source>
        <dbReference type="Proteomes" id="UP000265520"/>
    </source>
</evidence>
<dbReference type="GO" id="GO:0016301">
    <property type="term" value="F:kinase activity"/>
    <property type="evidence" value="ECO:0007669"/>
    <property type="project" value="UniProtKB-KW"/>
</dbReference>
<feature type="non-terminal residue" evidence="1">
    <location>
        <position position="1"/>
    </location>
</feature>
<sequence>CFQDLLEAVVPFDVLLDRRKRANFLHSIANNNLETCTKPKVVQDAGLALASLVICEEAIERELVISASYVLLPIITTASTF</sequence>
<keyword evidence="1" id="KW-0808">Transferase</keyword>
<dbReference type="AlphaFoldDB" id="A0A392RCD4"/>
<dbReference type="Proteomes" id="UP000265520">
    <property type="component" value="Unassembled WGS sequence"/>
</dbReference>
<name>A0A392RCD4_9FABA</name>
<organism evidence="1 2">
    <name type="scientific">Trifolium medium</name>
    <dbReference type="NCBI Taxonomy" id="97028"/>
    <lineage>
        <taxon>Eukaryota</taxon>
        <taxon>Viridiplantae</taxon>
        <taxon>Streptophyta</taxon>
        <taxon>Embryophyta</taxon>
        <taxon>Tracheophyta</taxon>
        <taxon>Spermatophyta</taxon>
        <taxon>Magnoliopsida</taxon>
        <taxon>eudicotyledons</taxon>
        <taxon>Gunneridae</taxon>
        <taxon>Pentapetalae</taxon>
        <taxon>rosids</taxon>
        <taxon>fabids</taxon>
        <taxon>Fabales</taxon>
        <taxon>Fabaceae</taxon>
        <taxon>Papilionoideae</taxon>
        <taxon>50 kb inversion clade</taxon>
        <taxon>NPAAA clade</taxon>
        <taxon>Hologalegina</taxon>
        <taxon>IRL clade</taxon>
        <taxon>Trifolieae</taxon>
        <taxon>Trifolium</taxon>
    </lineage>
</organism>
<accession>A0A392RCD4</accession>
<evidence type="ECO:0000313" key="1">
    <source>
        <dbReference type="EMBL" id="MCI33919.1"/>
    </source>
</evidence>
<reference evidence="1 2" key="1">
    <citation type="journal article" date="2018" name="Front. Plant Sci.">
        <title>Red Clover (Trifolium pratense) and Zigzag Clover (T. medium) - A Picture of Genomic Similarities and Differences.</title>
        <authorList>
            <person name="Dluhosova J."/>
            <person name="Istvanek J."/>
            <person name="Nedelnik J."/>
            <person name="Repkova J."/>
        </authorList>
    </citation>
    <scope>NUCLEOTIDE SEQUENCE [LARGE SCALE GENOMIC DNA]</scope>
    <source>
        <strain evidence="2">cv. 10/8</strain>
        <tissue evidence="1">Leaf</tissue>
    </source>
</reference>
<proteinExistence type="predicted"/>
<dbReference type="EMBL" id="LXQA010208617">
    <property type="protein sequence ID" value="MCI33919.1"/>
    <property type="molecule type" value="Genomic_DNA"/>
</dbReference>
<comment type="caution">
    <text evidence="1">The sequence shown here is derived from an EMBL/GenBank/DDBJ whole genome shotgun (WGS) entry which is preliminary data.</text>
</comment>
<protein>
    <submittedName>
        <fullName evidence="1">GTP pyrophosphokinase</fullName>
    </submittedName>
</protein>